<accession>A0AAW1VX42</accession>
<evidence type="ECO:0000313" key="1">
    <source>
        <dbReference type="EMBL" id="KAK9912044.1"/>
    </source>
</evidence>
<reference evidence="1 2" key="1">
    <citation type="journal article" date="2023" name="G3 (Bethesda)">
        <title>A chromosome-length genome assembly and annotation of blackberry (Rubus argutus, cv. 'Hillquist').</title>
        <authorList>
            <person name="Bruna T."/>
            <person name="Aryal R."/>
            <person name="Dudchenko O."/>
            <person name="Sargent D.J."/>
            <person name="Mead D."/>
            <person name="Buti M."/>
            <person name="Cavallini A."/>
            <person name="Hytonen T."/>
            <person name="Andres J."/>
            <person name="Pham M."/>
            <person name="Weisz D."/>
            <person name="Mascagni F."/>
            <person name="Usai G."/>
            <person name="Natali L."/>
            <person name="Bassil N."/>
            <person name="Fernandez G.E."/>
            <person name="Lomsadze A."/>
            <person name="Armour M."/>
            <person name="Olukolu B."/>
            <person name="Poorten T."/>
            <person name="Britton C."/>
            <person name="Davik J."/>
            <person name="Ashrafi H."/>
            <person name="Aiden E.L."/>
            <person name="Borodovsky M."/>
            <person name="Worthington M."/>
        </authorList>
    </citation>
    <scope>NUCLEOTIDE SEQUENCE [LARGE SCALE GENOMIC DNA]</scope>
    <source>
        <strain evidence="1">PI 553951</strain>
    </source>
</reference>
<proteinExistence type="predicted"/>
<organism evidence="1 2">
    <name type="scientific">Rubus argutus</name>
    <name type="common">Southern blackberry</name>
    <dbReference type="NCBI Taxonomy" id="59490"/>
    <lineage>
        <taxon>Eukaryota</taxon>
        <taxon>Viridiplantae</taxon>
        <taxon>Streptophyta</taxon>
        <taxon>Embryophyta</taxon>
        <taxon>Tracheophyta</taxon>
        <taxon>Spermatophyta</taxon>
        <taxon>Magnoliopsida</taxon>
        <taxon>eudicotyledons</taxon>
        <taxon>Gunneridae</taxon>
        <taxon>Pentapetalae</taxon>
        <taxon>rosids</taxon>
        <taxon>fabids</taxon>
        <taxon>Rosales</taxon>
        <taxon>Rosaceae</taxon>
        <taxon>Rosoideae</taxon>
        <taxon>Rosoideae incertae sedis</taxon>
        <taxon>Rubus</taxon>
    </lineage>
</organism>
<comment type="caution">
    <text evidence="1">The sequence shown here is derived from an EMBL/GenBank/DDBJ whole genome shotgun (WGS) entry which is preliminary data.</text>
</comment>
<dbReference type="Proteomes" id="UP001457282">
    <property type="component" value="Unassembled WGS sequence"/>
</dbReference>
<gene>
    <name evidence="1" type="ORF">M0R45_035918</name>
</gene>
<name>A0AAW1VX42_RUBAR</name>
<dbReference type="EMBL" id="JBEDUW010000007">
    <property type="protein sequence ID" value="KAK9912044.1"/>
    <property type="molecule type" value="Genomic_DNA"/>
</dbReference>
<sequence length="89" mass="10247">MVVRRLRRGCPGTAAEELDGVAVCGYGDLRRFGESDLVDFVCLQVTVKAWCSRKRKGKMDDWGFDLQVRSWPRFCGFGFVVLVWRELDQ</sequence>
<protein>
    <submittedName>
        <fullName evidence="1">Uncharacterized protein</fullName>
    </submittedName>
</protein>
<keyword evidence="2" id="KW-1185">Reference proteome</keyword>
<dbReference type="AlphaFoldDB" id="A0AAW1VX42"/>
<evidence type="ECO:0000313" key="2">
    <source>
        <dbReference type="Proteomes" id="UP001457282"/>
    </source>
</evidence>